<keyword evidence="6" id="KW-0808">Transferase</keyword>
<evidence type="ECO:0000256" key="1">
    <source>
        <dbReference type="ARBA" id="ARBA00000085"/>
    </source>
</evidence>
<dbReference type="Gene3D" id="3.30.565.10">
    <property type="entry name" value="Histidine kinase-like ATPase, C-terminal domain"/>
    <property type="match status" value="1"/>
</dbReference>
<evidence type="ECO:0000256" key="6">
    <source>
        <dbReference type="ARBA" id="ARBA00022679"/>
    </source>
</evidence>
<accession>A0ABS1DGP0</accession>
<keyword evidence="9" id="KW-0067">ATP-binding</keyword>
<dbReference type="InterPro" id="IPR014265">
    <property type="entry name" value="XrtA/PrsK"/>
</dbReference>
<feature type="transmembrane region" description="Helical" evidence="10">
    <location>
        <begin position="156"/>
        <end position="177"/>
    </location>
</feature>
<evidence type="ECO:0000256" key="3">
    <source>
        <dbReference type="ARBA" id="ARBA00012438"/>
    </source>
</evidence>
<dbReference type="PROSITE" id="PS50109">
    <property type="entry name" value="HIS_KIN"/>
    <property type="match status" value="1"/>
</dbReference>
<dbReference type="InterPro" id="IPR005467">
    <property type="entry name" value="His_kinase_dom"/>
</dbReference>
<evidence type="ECO:0000259" key="11">
    <source>
        <dbReference type="PROSITE" id="PS50109"/>
    </source>
</evidence>
<dbReference type="InterPro" id="IPR004358">
    <property type="entry name" value="Sig_transdc_His_kin-like_C"/>
</dbReference>
<dbReference type="Pfam" id="PF02518">
    <property type="entry name" value="HATPase_c"/>
    <property type="match status" value="1"/>
</dbReference>
<feature type="transmembrane region" description="Helical" evidence="10">
    <location>
        <begin position="130"/>
        <end position="150"/>
    </location>
</feature>
<dbReference type="InterPro" id="IPR036097">
    <property type="entry name" value="HisK_dim/P_sf"/>
</dbReference>
<evidence type="ECO:0000256" key="10">
    <source>
        <dbReference type="SAM" id="Phobius"/>
    </source>
</evidence>
<proteinExistence type="predicted"/>
<dbReference type="NCBIfam" id="TIGR02916">
    <property type="entry name" value="PEP_his_kin"/>
    <property type="match status" value="1"/>
</dbReference>
<feature type="domain" description="Histidine kinase" evidence="11">
    <location>
        <begin position="496"/>
        <end position="704"/>
    </location>
</feature>
<dbReference type="PANTHER" id="PTHR44936">
    <property type="entry name" value="SENSOR PROTEIN CREC"/>
    <property type="match status" value="1"/>
</dbReference>
<dbReference type="SUPFAM" id="SSF47384">
    <property type="entry name" value="Homodimeric domain of signal transducing histidine kinase"/>
    <property type="match status" value="1"/>
</dbReference>
<feature type="transmembrane region" description="Helical" evidence="10">
    <location>
        <begin position="226"/>
        <end position="245"/>
    </location>
</feature>
<dbReference type="SUPFAM" id="SSF55781">
    <property type="entry name" value="GAF domain-like"/>
    <property type="match status" value="1"/>
</dbReference>
<dbReference type="EC" id="2.7.13.3" evidence="3"/>
<evidence type="ECO:0000256" key="7">
    <source>
        <dbReference type="ARBA" id="ARBA00022741"/>
    </source>
</evidence>
<dbReference type="PRINTS" id="PR00344">
    <property type="entry name" value="BCTRLSENSOR"/>
</dbReference>
<keyword evidence="4" id="KW-1003">Cell membrane</keyword>
<keyword evidence="8" id="KW-0418">Kinase</keyword>
<dbReference type="InterPro" id="IPR003594">
    <property type="entry name" value="HATPase_dom"/>
</dbReference>
<protein>
    <recommendedName>
        <fullName evidence="3">histidine kinase</fullName>
        <ecNumber evidence="3">2.7.13.3</ecNumber>
    </recommendedName>
</protein>
<organism evidence="12 13">
    <name type="scientific">Rhodovibrio sodomensis</name>
    <dbReference type="NCBI Taxonomy" id="1088"/>
    <lineage>
        <taxon>Bacteria</taxon>
        <taxon>Pseudomonadati</taxon>
        <taxon>Pseudomonadota</taxon>
        <taxon>Alphaproteobacteria</taxon>
        <taxon>Rhodospirillales</taxon>
        <taxon>Rhodovibrionaceae</taxon>
        <taxon>Rhodovibrio</taxon>
    </lineage>
</organism>
<evidence type="ECO:0000313" key="13">
    <source>
        <dbReference type="Proteomes" id="UP001296873"/>
    </source>
</evidence>
<evidence type="ECO:0000256" key="5">
    <source>
        <dbReference type="ARBA" id="ARBA00022553"/>
    </source>
</evidence>
<keyword evidence="10" id="KW-0812">Transmembrane</keyword>
<dbReference type="InterPro" id="IPR029016">
    <property type="entry name" value="GAF-like_dom_sf"/>
</dbReference>
<dbReference type="Pfam" id="PF01590">
    <property type="entry name" value="GAF"/>
    <property type="match status" value="1"/>
</dbReference>
<dbReference type="InterPro" id="IPR003661">
    <property type="entry name" value="HisK_dim/P_dom"/>
</dbReference>
<sequence length="716" mass="77968">MGSQVRPVSRHPGAIHIDSLLAKRRPVKLPPRETMVLVDERSQMMIPSLGFAASAAAFLVLAVIQSLRPQKHLSSYLLIGACLTHASWSVTPFLANELGYFLKLVTEPLRPMAWAVFFTALACKRSRLPVVYAVLALFVLLSVNLVWGYSSIGDSLGAPTVVVTSLIAAAFGLVMAVSVFRGAGESERWALKALAFPLIALFGYDVAVLTASWMNAFPNTIAFTTRGPLSAVTAVPIAIGLFRFQPGRSDFRVSHQAALYSTVLIALGAYFVLVGALGMVAQANPGLLSVQAQIVVLFVSALAMVFFLASGTTRAKIKFFLSRHFFTRKYDYQHEWRKLMNTLATEVTSPLENRVIRACANVLEVPGGALWLMDGDRPRLQATWNFRPPGLPNQLPAKTFQRSDGRFQILHGSTLEGTLEVSSDTCWLAVPLPQEDRLLGLIVLAPPRAHHDFDMEDQELMLLAARQCASQLAEKRATIELEENRQFARFNRQYAFVAHDIKNLMSQLSVMLKNFDRYADNPEFQQDMRQTVGYTVERMQYLVDRLNALREGHEATVEGTRAPLASAVQQAAQQFEAAGGQVEVAVRPSAETLEVPADPDRLVAIVGHLLANAGEATGPNGRVSVEVDTQAGAAIVDVIDDGPGMSADFIRDSLFSPFRSNKRHGFGVGAYQCREFARERGGDLDVISSPGSGTTMRLKLPALAGAGDDATLGATG</sequence>
<feature type="transmembrane region" description="Helical" evidence="10">
    <location>
        <begin position="287"/>
        <end position="309"/>
    </location>
</feature>
<evidence type="ECO:0000256" key="9">
    <source>
        <dbReference type="ARBA" id="ARBA00022840"/>
    </source>
</evidence>
<feature type="transmembrane region" description="Helical" evidence="10">
    <location>
        <begin position="257"/>
        <end position="281"/>
    </location>
</feature>
<dbReference type="SUPFAM" id="SSF55874">
    <property type="entry name" value="ATPase domain of HSP90 chaperone/DNA topoisomerase II/histidine kinase"/>
    <property type="match status" value="1"/>
</dbReference>
<keyword evidence="7" id="KW-0547">Nucleotide-binding</keyword>
<comment type="caution">
    <text evidence="12">The sequence shown here is derived from an EMBL/GenBank/DDBJ whole genome shotgun (WGS) entry which is preliminary data.</text>
</comment>
<feature type="transmembrane region" description="Helical" evidence="10">
    <location>
        <begin position="189"/>
        <end position="214"/>
    </location>
</feature>
<evidence type="ECO:0000256" key="2">
    <source>
        <dbReference type="ARBA" id="ARBA00004651"/>
    </source>
</evidence>
<keyword evidence="13" id="KW-1185">Reference proteome</keyword>
<name>A0ABS1DGP0_9PROT</name>
<dbReference type="InterPro" id="IPR050980">
    <property type="entry name" value="2C_sensor_his_kinase"/>
</dbReference>
<dbReference type="SMART" id="SM00387">
    <property type="entry name" value="HATPase_c"/>
    <property type="match status" value="1"/>
</dbReference>
<gene>
    <name evidence="12" type="ORF">CKO28_11755</name>
</gene>
<dbReference type="CDD" id="cd00082">
    <property type="entry name" value="HisKA"/>
    <property type="match status" value="1"/>
</dbReference>
<dbReference type="EMBL" id="NRRL01000028">
    <property type="protein sequence ID" value="MBK1668703.1"/>
    <property type="molecule type" value="Genomic_DNA"/>
</dbReference>
<dbReference type="PANTHER" id="PTHR44936:SF10">
    <property type="entry name" value="SENSOR PROTEIN RSTB"/>
    <property type="match status" value="1"/>
</dbReference>
<keyword evidence="10" id="KW-1133">Transmembrane helix</keyword>
<reference evidence="12 13" key="1">
    <citation type="journal article" date="2020" name="Microorganisms">
        <title>Osmotic Adaptation and Compatible Solute Biosynthesis of Phototrophic Bacteria as Revealed from Genome Analyses.</title>
        <authorList>
            <person name="Imhoff J.F."/>
            <person name="Rahn T."/>
            <person name="Kunzel S."/>
            <person name="Keller A."/>
            <person name="Neulinger S.C."/>
        </authorList>
    </citation>
    <scope>NUCLEOTIDE SEQUENCE [LARGE SCALE GENOMIC DNA]</scope>
    <source>
        <strain evidence="12 13">DSM 9895</strain>
    </source>
</reference>
<dbReference type="InterPro" id="IPR036890">
    <property type="entry name" value="HATPase_C_sf"/>
</dbReference>
<evidence type="ECO:0000256" key="4">
    <source>
        <dbReference type="ARBA" id="ARBA00022475"/>
    </source>
</evidence>
<dbReference type="InterPro" id="IPR003018">
    <property type="entry name" value="GAF"/>
</dbReference>
<keyword evidence="5" id="KW-0597">Phosphoprotein</keyword>
<evidence type="ECO:0000256" key="8">
    <source>
        <dbReference type="ARBA" id="ARBA00022777"/>
    </source>
</evidence>
<feature type="transmembrane region" description="Helical" evidence="10">
    <location>
        <begin position="44"/>
        <end position="64"/>
    </location>
</feature>
<dbReference type="Proteomes" id="UP001296873">
    <property type="component" value="Unassembled WGS sequence"/>
</dbReference>
<comment type="subcellular location">
    <subcellularLocation>
        <location evidence="2">Cell membrane</location>
        <topology evidence="2">Multi-pass membrane protein</topology>
    </subcellularLocation>
</comment>
<dbReference type="Gene3D" id="3.30.450.40">
    <property type="match status" value="1"/>
</dbReference>
<comment type="catalytic activity">
    <reaction evidence="1">
        <text>ATP + protein L-histidine = ADP + protein N-phospho-L-histidine.</text>
        <dbReference type="EC" id="2.7.13.3"/>
    </reaction>
</comment>
<evidence type="ECO:0000313" key="12">
    <source>
        <dbReference type="EMBL" id="MBK1668703.1"/>
    </source>
</evidence>
<keyword evidence="10" id="KW-0472">Membrane</keyword>